<feature type="signal peptide" evidence="2">
    <location>
        <begin position="1"/>
        <end position="22"/>
    </location>
</feature>
<sequence length="126" mass="14673">MKKVLLSLTIGLILGGSITVFASGSNYFADALSNQDEQIKNILMDHYEEIYQQRGQKQHTDMMSVVQSEREEIMEYFKPKIEELVHDEADQRREDHINAIEQAASELREDIYEMLDEEFGYEIPRG</sequence>
<gene>
    <name evidence="3" type="ORF">GCM10008935_26970</name>
</gene>
<evidence type="ECO:0000313" key="3">
    <source>
        <dbReference type="EMBL" id="GAA0469694.1"/>
    </source>
</evidence>
<feature type="chain" id="PRO_5046335984" description="DUF2680 domain-containing protein" evidence="2">
    <location>
        <begin position="23"/>
        <end position="126"/>
    </location>
</feature>
<keyword evidence="1" id="KW-0175">Coiled coil</keyword>
<comment type="caution">
    <text evidence="3">The sequence shown here is derived from an EMBL/GenBank/DDBJ whole genome shotgun (WGS) entry which is preliminary data.</text>
</comment>
<feature type="coiled-coil region" evidence="1">
    <location>
        <begin position="86"/>
        <end position="117"/>
    </location>
</feature>
<organism evidence="3 4">
    <name type="scientific">Alkalibacillus silvisoli</name>
    <dbReference type="NCBI Taxonomy" id="392823"/>
    <lineage>
        <taxon>Bacteria</taxon>
        <taxon>Bacillati</taxon>
        <taxon>Bacillota</taxon>
        <taxon>Bacilli</taxon>
        <taxon>Bacillales</taxon>
        <taxon>Bacillaceae</taxon>
        <taxon>Alkalibacillus</taxon>
    </lineage>
</organism>
<protein>
    <recommendedName>
        <fullName evidence="5">DUF2680 domain-containing protein</fullName>
    </recommendedName>
</protein>
<reference evidence="3 4" key="1">
    <citation type="journal article" date="2019" name="Int. J. Syst. Evol. Microbiol.">
        <title>The Global Catalogue of Microorganisms (GCM) 10K type strain sequencing project: providing services to taxonomists for standard genome sequencing and annotation.</title>
        <authorList>
            <consortium name="The Broad Institute Genomics Platform"/>
            <consortium name="The Broad Institute Genome Sequencing Center for Infectious Disease"/>
            <person name="Wu L."/>
            <person name="Ma J."/>
        </authorList>
    </citation>
    <scope>NUCLEOTIDE SEQUENCE [LARGE SCALE GENOMIC DNA]</scope>
    <source>
        <strain evidence="3 4">JCM 14193</strain>
    </source>
</reference>
<dbReference type="EMBL" id="BAAACZ010000027">
    <property type="protein sequence ID" value="GAA0469694.1"/>
    <property type="molecule type" value="Genomic_DNA"/>
</dbReference>
<evidence type="ECO:0000256" key="2">
    <source>
        <dbReference type="SAM" id="SignalP"/>
    </source>
</evidence>
<evidence type="ECO:0000313" key="4">
    <source>
        <dbReference type="Proteomes" id="UP001500740"/>
    </source>
</evidence>
<keyword evidence="2" id="KW-0732">Signal</keyword>
<accession>A0ABN1A7S5</accession>
<proteinExistence type="predicted"/>
<dbReference type="Proteomes" id="UP001500740">
    <property type="component" value="Unassembled WGS sequence"/>
</dbReference>
<keyword evidence="4" id="KW-1185">Reference proteome</keyword>
<name>A0ABN1A7S5_9BACI</name>
<evidence type="ECO:0008006" key="5">
    <source>
        <dbReference type="Google" id="ProtNLM"/>
    </source>
</evidence>
<evidence type="ECO:0000256" key="1">
    <source>
        <dbReference type="SAM" id="Coils"/>
    </source>
</evidence>
<dbReference type="RefSeq" id="WP_343784402.1">
    <property type="nucleotide sequence ID" value="NZ_BAAACZ010000027.1"/>
</dbReference>